<dbReference type="SUPFAM" id="SSF88659">
    <property type="entry name" value="Sigma3 and sigma4 domains of RNA polymerase sigma factors"/>
    <property type="match status" value="1"/>
</dbReference>
<proteinExistence type="inferred from homology"/>
<dbReference type="Proteomes" id="UP000626786">
    <property type="component" value="Unassembled WGS sequence"/>
</dbReference>
<dbReference type="Gene3D" id="1.10.1740.10">
    <property type="match status" value="1"/>
</dbReference>
<gene>
    <name evidence="8" type="ORF">H9649_16805</name>
</gene>
<dbReference type="PANTHER" id="PTHR43133:SF8">
    <property type="entry name" value="RNA POLYMERASE SIGMA FACTOR HI_1459-RELATED"/>
    <property type="match status" value="1"/>
</dbReference>
<organism evidence="8 9">
    <name type="scientific">Sporosarcina quadrami</name>
    <dbReference type="NCBI Taxonomy" id="2762234"/>
    <lineage>
        <taxon>Bacteria</taxon>
        <taxon>Bacillati</taxon>
        <taxon>Bacillota</taxon>
        <taxon>Bacilli</taxon>
        <taxon>Bacillales</taxon>
        <taxon>Caryophanaceae</taxon>
        <taxon>Sporosarcina</taxon>
    </lineage>
</organism>
<evidence type="ECO:0000256" key="1">
    <source>
        <dbReference type="ARBA" id="ARBA00010641"/>
    </source>
</evidence>
<keyword evidence="9" id="KW-1185">Reference proteome</keyword>
<evidence type="ECO:0000256" key="2">
    <source>
        <dbReference type="ARBA" id="ARBA00023015"/>
    </source>
</evidence>
<dbReference type="InterPro" id="IPR039425">
    <property type="entry name" value="RNA_pol_sigma-70-like"/>
</dbReference>
<dbReference type="EMBL" id="JACSQN010000025">
    <property type="protein sequence ID" value="MBD7986232.1"/>
    <property type="molecule type" value="Genomic_DNA"/>
</dbReference>
<comment type="caution">
    <text evidence="8">The sequence shown here is derived from an EMBL/GenBank/DDBJ whole genome shotgun (WGS) entry which is preliminary data.</text>
</comment>
<dbReference type="CDD" id="cd06171">
    <property type="entry name" value="Sigma70_r4"/>
    <property type="match status" value="1"/>
</dbReference>
<dbReference type="PANTHER" id="PTHR43133">
    <property type="entry name" value="RNA POLYMERASE ECF-TYPE SIGMA FACTO"/>
    <property type="match status" value="1"/>
</dbReference>
<keyword evidence="2" id="KW-0805">Transcription regulation</keyword>
<dbReference type="Pfam" id="PF04542">
    <property type="entry name" value="Sigma70_r2"/>
    <property type="match status" value="1"/>
</dbReference>
<feature type="domain" description="RNA polymerase sigma factor 70 region 4 type 2" evidence="7">
    <location>
        <begin position="107"/>
        <end position="158"/>
    </location>
</feature>
<evidence type="ECO:0000259" key="7">
    <source>
        <dbReference type="Pfam" id="PF08281"/>
    </source>
</evidence>
<comment type="similarity">
    <text evidence="1">Belongs to the sigma-70 factor family. ECF subfamily.</text>
</comment>
<feature type="domain" description="RNA polymerase sigma-70 region 2" evidence="6">
    <location>
        <begin position="19"/>
        <end position="75"/>
    </location>
</feature>
<dbReference type="InterPro" id="IPR007627">
    <property type="entry name" value="RNA_pol_sigma70_r2"/>
</dbReference>
<dbReference type="Gene3D" id="1.10.10.10">
    <property type="entry name" value="Winged helix-like DNA-binding domain superfamily/Winged helix DNA-binding domain"/>
    <property type="match status" value="1"/>
</dbReference>
<protein>
    <submittedName>
        <fullName evidence="8">Sigma-70 family RNA polymerase sigma factor</fullName>
    </submittedName>
</protein>
<evidence type="ECO:0000256" key="4">
    <source>
        <dbReference type="ARBA" id="ARBA00023125"/>
    </source>
</evidence>
<evidence type="ECO:0000313" key="9">
    <source>
        <dbReference type="Proteomes" id="UP000626786"/>
    </source>
</evidence>
<dbReference type="RefSeq" id="WP_191696058.1">
    <property type="nucleotide sequence ID" value="NZ_JACSQN010000025.1"/>
</dbReference>
<keyword evidence="5" id="KW-0804">Transcription</keyword>
<keyword evidence="4" id="KW-0238">DNA-binding</keyword>
<evidence type="ECO:0000256" key="5">
    <source>
        <dbReference type="ARBA" id="ARBA00023163"/>
    </source>
</evidence>
<keyword evidence="3" id="KW-0731">Sigma factor</keyword>
<evidence type="ECO:0000259" key="6">
    <source>
        <dbReference type="Pfam" id="PF04542"/>
    </source>
</evidence>
<dbReference type="Pfam" id="PF08281">
    <property type="entry name" value="Sigma70_r4_2"/>
    <property type="match status" value="1"/>
</dbReference>
<dbReference type="InterPro" id="IPR014284">
    <property type="entry name" value="RNA_pol_sigma-70_dom"/>
</dbReference>
<dbReference type="NCBIfam" id="TIGR02937">
    <property type="entry name" value="sigma70-ECF"/>
    <property type="match status" value="1"/>
</dbReference>
<dbReference type="InterPro" id="IPR036388">
    <property type="entry name" value="WH-like_DNA-bd_sf"/>
</dbReference>
<reference evidence="8 9" key="1">
    <citation type="submission" date="2020-08" db="EMBL/GenBank/DDBJ databases">
        <title>A Genomic Blueprint of the Chicken Gut Microbiome.</title>
        <authorList>
            <person name="Gilroy R."/>
            <person name="Ravi A."/>
            <person name="Getino M."/>
            <person name="Pursley I."/>
            <person name="Horton D.L."/>
            <person name="Alikhan N.-F."/>
            <person name="Baker D."/>
            <person name="Gharbi K."/>
            <person name="Hall N."/>
            <person name="Watson M."/>
            <person name="Adriaenssens E.M."/>
            <person name="Foster-Nyarko E."/>
            <person name="Jarju S."/>
            <person name="Secka A."/>
            <person name="Antonio M."/>
            <person name="Oren A."/>
            <person name="Chaudhuri R."/>
            <person name="La Ragione R.M."/>
            <person name="Hildebrand F."/>
            <person name="Pallen M.J."/>
        </authorList>
    </citation>
    <scope>NUCLEOTIDE SEQUENCE [LARGE SCALE GENOMIC DNA]</scope>
    <source>
        <strain evidence="8 9">Sa2YVA2</strain>
    </source>
</reference>
<accession>A0ABR8UDY7</accession>
<dbReference type="InterPro" id="IPR013249">
    <property type="entry name" value="RNA_pol_sigma70_r4_t2"/>
</dbReference>
<dbReference type="InterPro" id="IPR013325">
    <property type="entry name" value="RNA_pol_sigma_r2"/>
</dbReference>
<sequence>MQIPTIADLYRAKSLVIGKYLMKIGCPKEDAEDIIQNTFSKAVEHMIHLTVDNPSAWLFKVSINNYYDLCRKQQRYPHVQIDESFLENMGRTREDGEHVLLQYEQKKEIEAVLNRLNPTQSNLLVLKYEMGLSYEEMSGLLDIKVDTIRTTLYRSRQKFKQEWSECIERQS</sequence>
<name>A0ABR8UDY7_9BACL</name>
<evidence type="ECO:0000313" key="8">
    <source>
        <dbReference type="EMBL" id="MBD7986232.1"/>
    </source>
</evidence>
<evidence type="ECO:0000256" key="3">
    <source>
        <dbReference type="ARBA" id="ARBA00023082"/>
    </source>
</evidence>
<dbReference type="InterPro" id="IPR013324">
    <property type="entry name" value="RNA_pol_sigma_r3/r4-like"/>
</dbReference>
<dbReference type="SUPFAM" id="SSF88946">
    <property type="entry name" value="Sigma2 domain of RNA polymerase sigma factors"/>
    <property type="match status" value="1"/>
</dbReference>